<dbReference type="EMBL" id="JAGTJQ010000005">
    <property type="protein sequence ID" value="KAH7031266.1"/>
    <property type="molecule type" value="Genomic_DNA"/>
</dbReference>
<comment type="caution">
    <text evidence="2">The sequence shown here is derived from an EMBL/GenBank/DDBJ whole genome shotgun (WGS) entry which is preliminary data.</text>
</comment>
<feature type="compositionally biased region" description="Basic and acidic residues" evidence="1">
    <location>
        <begin position="214"/>
        <end position="227"/>
    </location>
</feature>
<feature type="region of interest" description="Disordered" evidence="1">
    <location>
        <begin position="268"/>
        <end position="288"/>
    </location>
</feature>
<feature type="compositionally biased region" description="Basic and acidic residues" evidence="1">
    <location>
        <begin position="155"/>
        <end position="198"/>
    </location>
</feature>
<proteinExistence type="predicted"/>
<dbReference type="OrthoDB" id="10584389at2759"/>
<name>A0A9P8Y970_9PEZI</name>
<evidence type="ECO:0000313" key="3">
    <source>
        <dbReference type="Proteomes" id="UP000756346"/>
    </source>
</evidence>
<feature type="compositionally biased region" description="Basic residues" evidence="1">
    <location>
        <begin position="199"/>
        <end position="213"/>
    </location>
</feature>
<evidence type="ECO:0000313" key="2">
    <source>
        <dbReference type="EMBL" id="KAH7031266.1"/>
    </source>
</evidence>
<organism evidence="2 3">
    <name type="scientific">Microdochium trichocladiopsis</name>
    <dbReference type="NCBI Taxonomy" id="1682393"/>
    <lineage>
        <taxon>Eukaryota</taxon>
        <taxon>Fungi</taxon>
        <taxon>Dikarya</taxon>
        <taxon>Ascomycota</taxon>
        <taxon>Pezizomycotina</taxon>
        <taxon>Sordariomycetes</taxon>
        <taxon>Xylariomycetidae</taxon>
        <taxon>Xylariales</taxon>
        <taxon>Microdochiaceae</taxon>
        <taxon>Microdochium</taxon>
    </lineage>
</organism>
<sequence>MTSTNEPTHLDKAQPHPPPESCDWRPDSPEPVEDDLGQECLENQKPAEHCEWLPDPPEGEIDEIGPHWLPVQEALPTSVAGEQSNGKPQTEEISPTSSPHVDKAVLLLPEPEPDFNVLESEQPRRKQTPAERDREKRQKAELKQMHARTQAHINAGREKAKKETKEMEKRERKEREQRRSQESLEKKLKRKEQKEAARHQKAILREHKKHERHERKVREHREKERKNNHVGGLDAAQDVMLPGITAAVPVYEEHPLTRDVEEHALDGPRDQVDEDVSPSGGTRRLFGGGDMASWTPGFIRMIHAEELGLSCTCAQEDVRVYAGLESLPFSPPSSPARAESCLGTLATRPRCKITPQNSW</sequence>
<protein>
    <submittedName>
        <fullName evidence="2">Uncharacterized protein</fullName>
    </submittedName>
</protein>
<keyword evidence="3" id="KW-1185">Reference proteome</keyword>
<feature type="region of interest" description="Disordered" evidence="1">
    <location>
        <begin position="1"/>
        <end position="229"/>
    </location>
</feature>
<accession>A0A9P8Y970</accession>
<dbReference type="Proteomes" id="UP000756346">
    <property type="component" value="Unassembled WGS sequence"/>
</dbReference>
<dbReference type="GeneID" id="70188282"/>
<dbReference type="RefSeq" id="XP_046012946.1">
    <property type="nucleotide sequence ID" value="XM_046158736.1"/>
</dbReference>
<gene>
    <name evidence="2" type="ORF">B0I36DRAFT_362980</name>
</gene>
<feature type="compositionally biased region" description="Basic and acidic residues" evidence="1">
    <location>
        <begin position="121"/>
        <end position="144"/>
    </location>
</feature>
<reference evidence="2" key="1">
    <citation type="journal article" date="2021" name="Nat. Commun.">
        <title>Genetic determinants of endophytism in the Arabidopsis root mycobiome.</title>
        <authorList>
            <person name="Mesny F."/>
            <person name="Miyauchi S."/>
            <person name="Thiergart T."/>
            <person name="Pickel B."/>
            <person name="Atanasova L."/>
            <person name="Karlsson M."/>
            <person name="Huettel B."/>
            <person name="Barry K.W."/>
            <person name="Haridas S."/>
            <person name="Chen C."/>
            <person name="Bauer D."/>
            <person name="Andreopoulos W."/>
            <person name="Pangilinan J."/>
            <person name="LaButti K."/>
            <person name="Riley R."/>
            <person name="Lipzen A."/>
            <person name="Clum A."/>
            <person name="Drula E."/>
            <person name="Henrissat B."/>
            <person name="Kohler A."/>
            <person name="Grigoriev I.V."/>
            <person name="Martin F.M."/>
            <person name="Hacquard S."/>
        </authorList>
    </citation>
    <scope>NUCLEOTIDE SEQUENCE</scope>
    <source>
        <strain evidence="2">MPI-CAGE-CH-0230</strain>
    </source>
</reference>
<evidence type="ECO:0000256" key="1">
    <source>
        <dbReference type="SAM" id="MobiDB-lite"/>
    </source>
</evidence>
<feature type="compositionally biased region" description="Polar residues" evidence="1">
    <location>
        <begin position="80"/>
        <end position="99"/>
    </location>
</feature>
<dbReference type="AlphaFoldDB" id="A0A9P8Y970"/>